<feature type="domain" description="Four-carbon acid sugar kinase N-terminal" evidence="1">
    <location>
        <begin position="4"/>
        <end position="122"/>
    </location>
</feature>
<dbReference type="Gene3D" id="3.40.50.10840">
    <property type="entry name" value="Putative sugar-binding, N-terminal domain"/>
    <property type="match status" value="1"/>
</dbReference>
<protein>
    <submittedName>
        <fullName evidence="2">Four-carbon acid sugar kinase family protein</fullName>
    </submittedName>
</protein>
<comment type="caution">
    <text evidence="2">The sequence shown here is derived from an EMBL/GenBank/DDBJ whole genome shotgun (WGS) entry which is preliminary data.</text>
</comment>
<keyword evidence="3" id="KW-1185">Reference proteome</keyword>
<feature type="non-terminal residue" evidence="2">
    <location>
        <position position="122"/>
    </location>
</feature>
<dbReference type="SUPFAM" id="SSF142764">
    <property type="entry name" value="YgbK-like"/>
    <property type="match status" value="1"/>
</dbReference>
<dbReference type="GO" id="GO:0016301">
    <property type="term" value="F:kinase activity"/>
    <property type="evidence" value="ECO:0007669"/>
    <property type="project" value="UniProtKB-KW"/>
</dbReference>
<dbReference type="Proteomes" id="UP001519887">
    <property type="component" value="Unassembled WGS sequence"/>
</dbReference>
<accession>A0ABS7CIB3</accession>
<sequence>MEFAMIADDLTGANDSGVQLAASGYSASVLFRLDEEAPGSVDAVVLNTDSRADSPQTAYAKVRNAADYVSRLSAGIVYKKLDSTLRGNIGAELDAVYDAFKPDFIVLAPAYPGNGRTTENGY</sequence>
<dbReference type="EMBL" id="JAHZIK010002362">
    <property type="protein sequence ID" value="MBW7460650.1"/>
    <property type="molecule type" value="Genomic_DNA"/>
</dbReference>
<dbReference type="InterPro" id="IPR010737">
    <property type="entry name" value="4-carb_acid_sugar_kinase_N"/>
</dbReference>
<keyword evidence="2" id="KW-0808">Transferase</keyword>
<dbReference type="Pfam" id="PF07005">
    <property type="entry name" value="SBD_N"/>
    <property type="match status" value="1"/>
</dbReference>
<proteinExistence type="predicted"/>
<keyword evidence="2" id="KW-0418">Kinase</keyword>
<dbReference type="InterPro" id="IPR037051">
    <property type="entry name" value="4-carb_acid_sugar_kinase_N_sf"/>
</dbReference>
<reference evidence="2 3" key="1">
    <citation type="submission" date="2021-07" db="EMBL/GenBank/DDBJ databases">
        <title>Paenibacillus radiodurans sp. nov., isolated from the southeastern edge of Tengger Desert.</title>
        <authorList>
            <person name="Zhang G."/>
        </authorList>
    </citation>
    <scope>NUCLEOTIDE SEQUENCE [LARGE SCALE GENOMIC DNA]</scope>
    <source>
        <strain evidence="2 3">CCM 7311</strain>
    </source>
</reference>
<name>A0ABS7CIB3_9BACL</name>
<evidence type="ECO:0000313" key="3">
    <source>
        <dbReference type="Proteomes" id="UP001519887"/>
    </source>
</evidence>
<evidence type="ECO:0000313" key="2">
    <source>
        <dbReference type="EMBL" id="MBW7460650.1"/>
    </source>
</evidence>
<organism evidence="2 3">
    <name type="scientific">Paenibacillus sepulcri</name>
    <dbReference type="NCBI Taxonomy" id="359917"/>
    <lineage>
        <taxon>Bacteria</taxon>
        <taxon>Bacillati</taxon>
        <taxon>Bacillota</taxon>
        <taxon>Bacilli</taxon>
        <taxon>Bacillales</taxon>
        <taxon>Paenibacillaceae</taxon>
        <taxon>Paenibacillus</taxon>
    </lineage>
</organism>
<evidence type="ECO:0000259" key="1">
    <source>
        <dbReference type="Pfam" id="PF07005"/>
    </source>
</evidence>
<gene>
    <name evidence="2" type="ORF">K0U00_41955</name>
</gene>